<evidence type="ECO:0000313" key="2">
    <source>
        <dbReference type="EMBL" id="XDO98054.1"/>
    </source>
</evidence>
<keyword evidence="1" id="KW-1133">Transmembrane helix</keyword>
<reference evidence="2" key="1">
    <citation type="submission" date="2024-06" db="EMBL/GenBank/DDBJ databases">
        <title>Caulobacter inopinatus, sp. nov.</title>
        <authorList>
            <person name="Donachie S.P."/>
        </authorList>
    </citation>
    <scope>NUCLEOTIDE SEQUENCE</scope>
    <source>
        <strain evidence="2">73W</strain>
    </source>
</reference>
<sequence>MSVIETAYLALVVFAFTGFAAVLGGVAVFSALDPAARKRARL</sequence>
<feature type="transmembrane region" description="Helical" evidence="1">
    <location>
        <begin position="6"/>
        <end position="32"/>
    </location>
</feature>
<evidence type="ECO:0000256" key="1">
    <source>
        <dbReference type="SAM" id="Phobius"/>
    </source>
</evidence>
<accession>A0AB39KW88</accession>
<protein>
    <recommendedName>
        <fullName evidence="3">NADH-quinone oxidoreductase subunit A</fullName>
    </recommendedName>
</protein>
<name>A0AB39KW88_9CAUL</name>
<gene>
    <name evidence="2" type="ORF">ABOZ73_06465</name>
</gene>
<dbReference type="EMBL" id="CP158375">
    <property type="protein sequence ID" value="XDO98054.1"/>
    <property type="molecule type" value="Genomic_DNA"/>
</dbReference>
<dbReference type="AlphaFoldDB" id="A0AB39KW88"/>
<keyword evidence="1" id="KW-0472">Membrane</keyword>
<keyword evidence="1" id="KW-0812">Transmembrane</keyword>
<evidence type="ECO:0008006" key="3">
    <source>
        <dbReference type="Google" id="ProtNLM"/>
    </source>
</evidence>
<proteinExistence type="predicted"/>
<organism evidence="2">
    <name type="scientific">Caulobacter sp. 73W</name>
    <dbReference type="NCBI Taxonomy" id="3161137"/>
    <lineage>
        <taxon>Bacteria</taxon>
        <taxon>Pseudomonadati</taxon>
        <taxon>Pseudomonadota</taxon>
        <taxon>Alphaproteobacteria</taxon>
        <taxon>Caulobacterales</taxon>
        <taxon>Caulobacteraceae</taxon>
        <taxon>Caulobacter</taxon>
    </lineage>
</organism>
<dbReference type="RefSeq" id="WP_369061670.1">
    <property type="nucleotide sequence ID" value="NZ_CP158375.1"/>
</dbReference>